<dbReference type="EMBL" id="DRXE01000179">
    <property type="protein sequence ID" value="HHM67997.1"/>
    <property type="molecule type" value="Genomic_DNA"/>
</dbReference>
<sequence>MKEEEARTLWALLHQGSVEEWTRGQGDEEEDLWEEEAYLPSYEEILEEEEEKRQREALAQALEALGLTAEEVLADPALLGEVKALAWAFYDPERGLVD</sequence>
<accession>A0A7C5REL5</accession>
<gene>
    <name evidence="1" type="ORF">ENM28_04670</name>
</gene>
<evidence type="ECO:0000313" key="1">
    <source>
        <dbReference type="EMBL" id="HHM67997.1"/>
    </source>
</evidence>
<dbReference type="AlphaFoldDB" id="A0A7C5REL5"/>
<reference evidence="1" key="1">
    <citation type="journal article" date="2020" name="mSystems">
        <title>Genome- and Community-Level Interaction Insights into Carbon Utilization and Element Cycling Functions of Hydrothermarchaeota in Hydrothermal Sediment.</title>
        <authorList>
            <person name="Zhou Z."/>
            <person name="Liu Y."/>
            <person name="Xu W."/>
            <person name="Pan J."/>
            <person name="Luo Z.H."/>
            <person name="Li M."/>
        </authorList>
    </citation>
    <scope>NUCLEOTIDE SEQUENCE [LARGE SCALE GENOMIC DNA]</scope>
    <source>
        <strain evidence="1">SpSt-1071</strain>
    </source>
</reference>
<proteinExistence type="predicted"/>
<name>A0A7C5REL5_9DEIN</name>
<protein>
    <submittedName>
        <fullName evidence="1">Uncharacterized protein</fullName>
    </submittedName>
</protein>
<organism evidence="1">
    <name type="scientific">Thermus caliditerrae</name>
    <dbReference type="NCBI Taxonomy" id="1330700"/>
    <lineage>
        <taxon>Bacteria</taxon>
        <taxon>Thermotogati</taxon>
        <taxon>Deinococcota</taxon>
        <taxon>Deinococci</taxon>
        <taxon>Thermales</taxon>
        <taxon>Thermaceae</taxon>
        <taxon>Thermus</taxon>
    </lineage>
</organism>
<comment type="caution">
    <text evidence="1">The sequence shown here is derived from an EMBL/GenBank/DDBJ whole genome shotgun (WGS) entry which is preliminary data.</text>
</comment>